<dbReference type="SUPFAM" id="SSF54928">
    <property type="entry name" value="RNA-binding domain, RBD"/>
    <property type="match status" value="2"/>
</dbReference>
<feature type="domain" description="RRM" evidence="6">
    <location>
        <begin position="102"/>
        <end position="180"/>
    </location>
</feature>
<dbReference type="EMBL" id="SIDB01000002">
    <property type="protein sequence ID" value="KAI3436696.1"/>
    <property type="molecule type" value="Genomic_DNA"/>
</dbReference>
<dbReference type="InterPro" id="IPR012677">
    <property type="entry name" value="Nucleotide-bd_a/b_plait_sf"/>
</dbReference>
<reference evidence="7" key="1">
    <citation type="journal article" date="2019" name="Plant J.">
        <title>Chlorella vulgaris genome assembly and annotation reveals the molecular basis for metabolic acclimation to high light conditions.</title>
        <authorList>
            <person name="Cecchin M."/>
            <person name="Marcolungo L."/>
            <person name="Rossato M."/>
            <person name="Girolomoni L."/>
            <person name="Cosentino E."/>
            <person name="Cuine S."/>
            <person name="Li-Beisson Y."/>
            <person name="Delledonne M."/>
            <person name="Ballottari M."/>
        </authorList>
    </citation>
    <scope>NUCLEOTIDE SEQUENCE</scope>
    <source>
        <strain evidence="7">211/11P</strain>
    </source>
</reference>
<dbReference type="Pfam" id="PF00076">
    <property type="entry name" value="RRM_1"/>
    <property type="match status" value="2"/>
</dbReference>
<evidence type="ECO:0000313" key="8">
    <source>
        <dbReference type="Proteomes" id="UP001055712"/>
    </source>
</evidence>
<dbReference type="AlphaFoldDB" id="A0A9D4Z117"/>
<evidence type="ECO:0000256" key="5">
    <source>
        <dbReference type="SAM" id="MobiDB-lite"/>
    </source>
</evidence>
<dbReference type="SMART" id="SM00360">
    <property type="entry name" value="RRM"/>
    <property type="match status" value="2"/>
</dbReference>
<dbReference type="PANTHER" id="PTHR48032">
    <property type="entry name" value="RNA-BINDING PROTEIN MUSASHI HOMOLOG RBP6"/>
    <property type="match status" value="1"/>
</dbReference>
<feature type="compositionally biased region" description="Basic residues" evidence="5">
    <location>
        <begin position="289"/>
        <end position="299"/>
    </location>
</feature>
<evidence type="ECO:0000256" key="3">
    <source>
        <dbReference type="PROSITE-ProRule" id="PRU00176"/>
    </source>
</evidence>
<name>A0A9D4Z117_CHLVU</name>
<dbReference type="InterPro" id="IPR035979">
    <property type="entry name" value="RBD_domain_sf"/>
</dbReference>
<dbReference type="GO" id="GO:0006417">
    <property type="term" value="P:regulation of translation"/>
    <property type="evidence" value="ECO:0007669"/>
    <property type="project" value="TreeGrafter"/>
</dbReference>
<dbReference type="OrthoDB" id="1875751at2759"/>
<dbReference type="Proteomes" id="UP001055712">
    <property type="component" value="Unassembled WGS sequence"/>
</dbReference>
<keyword evidence="2 3" id="KW-0694">RNA-binding</keyword>
<protein>
    <recommendedName>
        <fullName evidence="6">RRM domain-containing protein</fullName>
    </recommendedName>
</protein>
<feature type="domain" description="RRM" evidence="6">
    <location>
        <begin position="6"/>
        <end position="81"/>
    </location>
</feature>
<keyword evidence="1" id="KW-0677">Repeat</keyword>
<accession>A0A9D4Z117</accession>
<dbReference type="GO" id="GO:0003729">
    <property type="term" value="F:mRNA binding"/>
    <property type="evidence" value="ECO:0007669"/>
    <property type="project" value="TreeGrafter"/>
</dbReference>
<comment type="caution">
    <text evidence="7">The sequence shown here is derived from an EMBL/GenBank/DDBJ whole genome shotgun (WGS) entry which is preliminary data.</text>
</comment>
<evidence type="ECO:0000256" key="2">
    <source>
        <dbReference type="ARBA" id="ARBA00022884"/>
    </source>
</evidence>
<dbReference type="InterPro" id="IPR000504">
    <property type="entry name" value="RRM_dom"/>
</dbReference>
<feature type="compositionally biased region" description="Gly residues" evidence="5">
    <location>
        <begin position="226"/>
        <end position="249"/>
    </location>
</feature>
<evidence type="ECO:0000256" key="1">
    <source>
        <dbReference type="ARBA" id="ARBA00022737"/>
    </source>
</evidence>
<evidence type="ECO:0000313" key="7">
    <source>
        <dbReference type="EMBL" id="KAI3436696.1"/>
    </source>
</evidence>
<gene>
    <name evidence="7" type="ORF">D9Q98_006111</name>
</gene>
<sequence>MAKQDGKVFIGGLSWETTDQKLRGYFENYGTVQEAFVSYDKHTGRPRGFGFVVFADPIIADKVISVQHTIDRREVEAKRALPKEESPVSKDQQAVATGQRTKKIFVGGLAATVDEEALRGYFQEFGAVDDAVVMFDHENRRPRGFGFITFVEEEAVDLVFARGTIQSIHDKQIEIKRAVPRDSMPPSPRTLQHRPPMVHNMIQSAYDHPPPDMWQQQQRAVLPPHYGGGGGGGGGGGRGGRVSSGGGGYSPSPVPSYGGYRGQYTPAGAGMSPHHSYGSGPRGAGMRSPPHRGVHHHHMGGGGPQPPFTPPAVVTGIPASMAATPEGAAALASGQTVAASLPVMSGTQMGMPAQSQLAAMSAAAQPLQAAQLVNGYAGLPSSVQAAAAAAAASQLGSPPPNYGLGDTSASAAAAAQQQAAAAQAQAQVHAAAQNLAELQQQVNLSTSLAQAQLQQAQAAQQQQQAQAAIWS</sequence>
<reference evidence="7" key="2">
    <citation type="submission" date="2020-11" db="EMBL/GenBank/DDBJ databases">
        <authorList>
            <person name="Cecchin M."/>
            <person name="Marcolungo L."/>
            <person name="Rossato M."/>
            <person name="Girolomoni L."/>
            <person name="Cosentino E."/>
            <person name="Cuine S."/>
            <person name="Li-Beisson Y."/>
            <person name="Delledonne M."/>
            <person name="Ballottari M."/>
        </authorList>
    </citation>
    <scope>NUCLEOTIDE SEQUENCE</scope>
    <source>
        <strain evidence="7">211/11P</strain>
        <tissue evidence="7">Whole cell</tissue>
    </source>
</reference>
<organism evidence="7 8">
    <name type="scientific">Chlorella vulgaris</name>
    <name type="common">Green alga</name>
    <dbReference type="NCBI Taxonomy" id="3077"/>
    <lineage>
        <taxon>Eukaryota</taxon>
        <taxon>Viridiplantae</taxon>
        <taxon>Chlorophyta</taxon>
        <taxon>core chlorophytes</taxon>
        <taxon>Trebouxiophyceae</taxon>
        <taxon>Chlorellales</taxon>
        <taxon>Chlorellaceae</taxon>
        <taxon>Chlorella clade</taxon>
        <taxon>Chlorella</taxon>
    </lineage>
</organism>
<feature type="region of interest" description="Disordered" evidence="5">
    <location>
        <begin position="222"/>
        <end position="307"/>
    </location>
</feature>
<dbReference type="PANTHER" id="PTHR48032:SF6">
    <property type="entry name" value="RNA-BINDING (RRM_RBD_RNP MOTIFS) FAMILY PROTEIN"/>
    <property type="match status" value="1"/>
</dbReference>
<keyword evidence="8" id="KW-1185">Reference proteome</keyword>
<dbReference type="Gene3D" id="3.30.70.330">
    <property type="match status" value="2"/>
</dbReference>
<feature type="coiled-coil region" evidence="4">
    <location>
        <begin position="414"/>
        <end position="468"/>
    </location>
</feature>
<dbReference type="PROSITE" id="PS50102">
    <property type="entry name" value="RRM"/>
    <property type="match status" value="2"/>
</dbReference>
<evidence type="ECO:0000259" key="6">
    <source>
        <dbReference type="PROSITE" id="PS50102"/>
    </source>
</evidence>
<proteinExistence type="predicted"/>
<keyword evidence="4" id="KW-0175">Coiled coil</keyword>
<evidence type="ECO:0000256" key="4">
    <source>
        <dbReference type="SAM" id="Coils"/>
    </source>
</evidence>